<comment type="caution">
    <text evidence="7">The sequence shown here is derived from an EMBL/GenBank/DDBJ whole genome shotgun (WGS) entry which is preliminary data.</text>
</comment>
<dbReference type="InterPro" id="IPR001254">
    <property type="entry name" value="Trypsin_dom"/>
</dbReference>
<organism evidence="7 8">
    <name type="scientific">Caenorhabditis auriculariae</name>
    <dbReference type="NCBI Taxonomy" id="2777116"/>
    <lineage>
        <taxon>Eukaryota</taxon>
        <taxon>Metazoa</taxon>
        <taxon>Ecdysozoa</taxon>
        <taxon>Nematoda</taxon>
        <taxon>Chromadorea</taxon>
        <taxon>Rhabditida</taxon>
        <taxon>Rhabditina</taxon>
        <taxon>Rhabditomorpha</taxon>
        <taxon>Rhabditoidea</taxon>
        <taxon>Rhabditidae</taxon>
        <taxon>Peloderinae</taxon>
        <taxon>Caenorhabditis</taxon>
    </lineage>
</organism>
<dbReference type="SMART" id="SM00020">
    <property type="entry name" value="Tryp_SPc"/>
    <property type="match status" value="1"/>
</dbReference>
<dbReference type="OrthoDB" id="10012881at2759"/>
<dbReference type="PANTHER" id="PTHR24252:SF7">
    <property type="entry name" value="HYALIN"/>
    <property type="match status" value="1"/>
</dbReference>
<keyword evidence="2 5" id="KW-0378">Hydrolase</keyword>
<dbReference type="PRINTS" id="PR00722">
    <property type="entry name" value="CHYMOTRYPSIN"/>
</dbReference>
<reference evidence="7" key="1">
    <citation type="submission" date="2020-10" db="EMBL/GenBank/DDBJ databases">
        <authorList>
            <person name="Kikuchi T."/>
        </authorList>
    </citation>
    <scope>NUCLEOTIDE SEQUENCE</scope>
    <source>
        <strain evidence="7">NKZ352</strain>
    </source>
</reference>
<dbReference type="PROSITE" id="PS00135">
    <property type="entry name" value="TRYPSIN_SER"/>
    <property type="match status" value="1"/>
</dbReference>
<dbReference type="CDD" id="cd00190">
    <property type="entry name" value="Tryp_SPc"/>
    <property type="match status" value="1"/>
</dbReference>
<dbReference type="Proteomes" id="UP000835052">
    <property type="component" value="Unassembled WGS sequence"/>
</dbReference>
<accession>A0A8S1HGI2</accession>
<sequence length="255" mass="28195">MRKVEVTPRDPRKTRVARVVGGFETAAGAFPWTAAIRMSETHAHHCGASILDPTHLITAAHCLEEDQRPSSYEVVVGEWDNNRTDGREQILPVQQIHFYPLYKDLFAHDIAIVEVPKPGFKYNDYVQPICLPSPDFTYNPGRRCVVSGWGSTGLQYSQTLQAALIPIIDRNECVNSSQLYQSMSRSAFCAGYLEGGVDSCQGDSGGPFACRRHDGAFVLAGVISWGDGCAQKKQPGIYTMVAPYLAWIQNVIHSF</sequence>
<dbReference type="EMBL" id="CAJGYM010000058">
    <property type="protein sequence ID" value="CAD6195653.1"/>
    <property type="molecule type" value="Genomic_DNA"/>
</dbReference>
<dbReference type="InterPro" id="IPR009003">
    <property type="entry name" value="Peptidase_S1_PA"/>
</dbReference>
<keyword evidence="3 5" id="KW-0720">Serine protease</keyword>
<evidence type="ECO:0000256" key="3">
    <source>
        <dbReference type="ARBA" id="ARBA00022825"/>
    </source>
</evidence>
<dbReference type="InterPro" id="IPR033116">
    <property type="entry name" value="TRYPSIN_SER"/>
</dbReference>
<evidence type="ECO:0000259" key="6">
    <source>
        <dbReference type="PROSITE" id="PS50240"/>
    </source>
</evidence>
<dbReference type="InterPro" id="IPR043504">
    <property type="entry name" value="Peptidase_S1_PA_chymotrypsin"/>
</dbReference>
<dbReference type="FunFam" id="2.40.10.10:FF:000003">
    <property type="entry name" value="Transmembrane serine protease 3"/>
    <property type="match status" value="1"/>
</dbReference>
<evidence type="ECO:0000256" key="4">
    <source>
        <dbReference type="ARBA" id="ARBA00023157"/>
    </source>
</evidence>
<evidence type="ECO:0000256" key="2">
    <source>
        <dbReference type="ARBA" id="ARBA00022801"/>
    </source>
</evidence>
<dbReference type="SUPFAM" id="SSF50494">
    <property type="entry name" value="Trypsin-like serine proteases"/>
    <property type="match status" value="1"/>
</dbReference>
<keyword evidence="4" id="KW-1015">Disulfide bond</keyword>
<name>A0A8S1HGI2_9PELO</name>
<evidence type="ECO:0000313" key="8">
    <source>
        <dbReference type="Proteomes" id="UP000835052"/>
    </source>
</evidence>
<dbReference type="AlphaFoldDB" id="A0A8S1HGI2"/>
<feature type="domain" description="Peptidase S1" evidence="6">
    <location>
        <begin position="19"/>
        <end position="253"/>
    </location>
</feature>
<dbReference type="Gene3D" id="2.40.10.10">
    <property type="entry name" value="Trypsin-like serine proteases"/>
    <property type="match status" value="1"/>
</dbReference>
<keyword evidence="8" id="KW-1185">Reference proteome</keyword>
<dbReference type="Pfam" id="PF00089">
    <property type="entry name" value="Trypsin"/>
    <property type="match status" value="1"/>
</dbReference>
<dbReference type="GO" id="GO:0006508">
    <property type="term" value="P:proteolysis"/>
    <property type="evidence" value="ECO:0007669"/>
    <property type="project" value="UniProtKB-KW"/>
</dbReference>
<proteinExistence type="predicted"/>
<keyword evidence="1 5" id="KW-0645">Protease</keyword>
<protein>
    <recommendedName>
        <fullName evidence="6">Peptidase S1 domain-containing protein</fullName>
    </recommendedName>
</protein>
<dbReference type="GO" id="GO:0004252">
    <property type="term" value="F:serine-type endopeptidase activity"/>
    <property type="evidence" value="ECO:0007669"/>
    <property type="project" value="InterPro"/>
</dbReference>
<gene>
    <name evidence="7" type="ORF">CAUJ_LOCUS11572</name>
</gene>
<evidence type="ECO:0000256" key="1">
    <source>
        <dbReference type="ARBA" id="ARBA00022670"/>
    </source>
</evidence>
<evidence type="ECO:0000313" key="7">
    <source>
        <dbReference type="EMBL" id="CAD6195653.1"/>
    </source>
</evidence>
<dbReference type="InterPro" id="IPR001314">
    <property type="entry name" value="Peptidase_S1A"/>
</dbReference>
<evidence type="ECO:0000256" key="5">
    <source>
        <dbReference type="RuleBase" id="RU363034"/>
    </source>
</evidence>
<dbReference type="PANTHER" id="PTHR24252">
    <property type="entry name" value="ACROSIN-RELATED"/>
    <property type="match status" value="1"/>
</dbReference>
<dbReference type="PROSITE" id="PS50240">
    <property type="entry name" value="TRYPSIN_DOM"/>
    <property type="match status" value="1"/>
</dbReference>
<dbReference type="InterPro" id="IPR018114">
    <property type="entry name" value="TRYPSIN_HIS"/>
</dbReference>
<dbReference type="PROSITE" id="PS00134">
    <property type="entry name" value="TRYPSIN_HIS"/>
    <property type="match status" value="1"/>
</dbReference>